<protein>
    <recommendedName>
        <fullName evidence="4">AMIN domain-containing protein</fullName>
    </recommendedName>
</protein>
<evidence type="ECO:0000256" key="1">
    <source>
        <dbReference type="SAM" id="SignalP"/>
    </source>
</evidence>
<accession>A0A238Z929</accession>
<reference evidence="3" key="1">
    <citation type="submission" date="2017-06" db="EMBL/GenBank/DDBJ databases">
        <authorList>
            <person name="Varghese N."/>
            <person name="Submissions S."/>
        </authorList>
    </citation>
    <scope>NUCLEOTIDE SEQUENCE [LARGE SCALE GENOMIC DNA]</scope>
    <source>
        <strain evidence="3">DSM 28041</strain>
    </source>
</reference>
<dbReference type="Proteomes" id="UP000198310">
    <property type="component" value="Unassembled WGS sequence"/>
</dbReference>
<evidence type="ECO:0008006" key="4">
    <source>
        <dbReference type="Google" id="ProtNLM"/>
    </source>
</evidence>
<keyword evidence="1" id="KW-0732">Signal</keyword>
<evidence type="ECO:0000313" key="3">
    <source>
        <dbReference type="Proteomes" id="UP000198310"/>
    </source>
</evidence>
<feature type="chain" id="PRO_5012376110" description="AMIN domain-containing protein" evidence="1">
    <location>
        <begin position="27"/>
        <end position="209"/>
    </location>
</feature>
<organism evidence="2 3">
    <name type="scientific">Hymenobacter mucosus</name>
    <dbReference type="NCBI Taxonomy" id="1411120"/>
    <lineage>
        <taxon>Bacteria</taxon>
        <taxon>Pseudomonadati</taxon>
        <taxon>Bacteroidota</taxon>
        <taxon>Cytophagia</taxon>
        <taxon>Cytophagales</taxon>
        <taxon>Hymenobacteraceae</taxon>
        <taxon>Hymenobacter</taxon>
    </lineage>
</organism>
<name>A0A238Z929_9BACT</name>
<feature type="signal peptide" evidence="1">
    <location>
        <begin position="1"/>
        <end position="26"/>
    </location>
</feature>
<sequence length="209" mass="22313">MTSKVFLGKKLLGMVLCCGASQLSIAQRTAPEPPLAPIQSQVQLHASTVQVVTTNADTTVNRVPPASVRRVTESRPQPIFLLNSEVIIAPDGIQPAEIKKIVVYKGGDAPAQWHDLVTYGIIDIASKQKTKIKSRTLSAVGKDLGLLEPVRYTINAMPVAAADLRIALDAIGEIKITRATPEAPVVTVAISVRPPKPSPPDPPGTIRIR</sequence>
<dbReference type="EMBL" id="FZNS01000007">
    <property type="protein sequence ID" value="SNR80015.1"/>
    <property type="molecule type" value="Genomic_DNA"/>
</dbReference>
<proteinExistence type="predicted"/>
<keyword evidence="3" id="KW-1185">Reference proteome</keyword>
<evidence type="ECO:0000313" key="2">
    <source>
        <dbReference type="EMBL" id="SNR80015.1"/>
    </source>
</evidence>
<gene>
    <name evidence="2" type="ORF">SAMN06269173_10744</name>
</gene>
<dbReference type="AlphaFoldDB" id="A0A238Z929"/>